<reference evidence="10" key="1">
    <citation type="journal article" date="2018" name="Nat. Microbiol.">
        <title>Leveraging single-cell genomics to expand the fungal tree of life.</title>
        <authorList>
            <person name="Ahrendt S.R."/>
            <person name="Quandt C.A."/>
            <person name="Ciobanu D."/>
            <person name="Clum A."/>
            <person name="Salamov A."/>
            <person name="Andreopoulos B."/>
            <person name="Cheng J.F."/>
            <person name="Woyke T."/>
            <person name="Pelin A."/>
            <person name="Henrissat B."/>
            <person name="Reynolds N.K."/>
            <person name="Benny G.L."/>
            <person name="Smith M.E."/>
            <person name="James T.Y."/>
            <person name="Grigoriev I.V."/>
        </authorList>
    </citation>
    <scope>NUCLEOTIDE SEQUENCE [LARGE SCALE GENOMIC DNA]</scope>
</reference>
<keyword evidence="2 6" id="KW-0812">Transmembrane</keyword>
<organism evidence="9 10">
    <name type="scientific">Piptocephalis cylindrospora</name>
    <dbReference type="NCBI Taxonomy" id="1907219"/>
    <lineage>
        <taxon>Eukaryota</taxon>
        <taxon>Fungi</taxon>
        <taxon>Fungi incertae sedis</taxon>
        <taxon>Zoopagomycota</taxon>
        <taxon>Zoopagomycotina</taxon>
        <taxon>Zoopagomycetes</taxon>
        <taxon>Zoopagales</taxon>
        <taxon>Piptocephalidaceae</taxon>
        <taxon>Piptocephalis</taxon>
    </lineage>
</organism>
<evidence type="ECO:0000313" key="10">
    <source>
        <dbReference type="Proteomes" id="UP000267251"/>
    </source>
</evidence>
<dbReference type="GO" id="GO:0005793">
    <property type="term" value="C:endoplasmic reticulum-Golgi intermediate compartment"/>
    <property type="evidence" value="ECO:0007669"/>
    <property type="project" value="TreeGrafter"/>
</dbReference>
<dbReference type="EMBL" id="KZ987980">
    <property type="protein sequence ID" value="RKP13611.1"/>
    <property type="molecule type" value="Genomic_DNA"/>
</dbReference>
<feature type="signal peptide" evidence="7">
    <location>
        <begin position="1"/>
        <end position="22"/>
    </location>
</feature>
<sequence>MRILSTPLAFVAGLLTLGGLQARNSDFQPEELEPIRSLSLHVPFVDEEMRIRFWDYGGDTILNTNKYIRLTADQQSRAGWIWSKKPLPNDAWQTEFEFDIHGGKGHLYGDGMAFWATKNRAEPGPVFGSRDRFEGLGIFFDTYKNSPSNEKYFPIITAMIGDGKTPYDTANDGLTQSIGTCEFAYRGNAAKSKARVTYFRKGMLKLEIKYDGAEAWAECFTAHNTKLPKDVFLGFSAHTGEVHDNHDVVYVSSNRILSKPPPNSQPMNGPSGSGNFGGPASSGSAIGWFFKLVLLTLVCGVAFVGYRTYVQGSSRRF</sequence>
<evidence type="ECO:0000259" key="8">
    <source>
        <dbReference type="PROSITE" id="PS51328"/>
    </source>
</evidence>
<keyword evidence="4 6" id="KW-1133">Transmembrane helix</keyword>
<dbReference type="GO" id="GO:0005789">
    <property type="term" value="C:endoplasmic reticulum membrane"/>
    <property type="evidence" value="ECO:0007669"/>
    <property type="project" value="TreeGrafter"/>
</dbReference>
<feature type="chain" id="PRO_5020308098" evidence="7">
    <location>
        <begin position="23"/>
        <end position="317"/>
    </location>
</feature>
<evidence type="ECO:0000256" key="7">
    <source>
        <dbReference type="SAM" id="SignalP"/>
    </source>
</evidence>
<dbReference type="InterPro" id="IPR051136">
    <property type="entry name" value="Intracellular_Lectin-GPT"/>
</dbReference>
<evidence type="ECO:0000256" key="3">
    <source>
        <dbReference type="ARBA" id="ARBA00022729"/>
    </source>
</evidence>
<name>A0A4P9Y5W3_9FUNG</name>
<dbReference type="GO" id="GO:0030134">
    <property type="term" value="C:COPII-coated ER to Golgi transport vesicle"/>
    <property type="evidence" value="ECO:0007669"/>
    <property type="project" value="TreeGrafter"/>
</dbReference>
<dbReference type="GO" id="GO:0000139">
    <property type="term" value="C:Golgi membrane"/>
    <property type="evidence" value="ECO:0007669"/>
    <property type="project" value="TreeGrafter"/>
</dbReference>
<keyword evidence="9" id="KW-0430">Lectin</keyword>
<dbReference type="Proteomes" id="UP000267251">
    <property type="component" value="Unassembled WGS sequence"/>
</dbReference>
<dbReference type="GO" id="GO:0006888">
    <property type="term" value="P:endoplasmic reticulum to Golgi vesicle-mediated transport"/>
    <property type="evidence" value="ECO:0007669"/>
    <property type="project" value="TreeGrafter"/>
</dbReference>
<evidence type="ECO:0000256" key="2">
    <source>
        <dbReference type="ARBA" id="ARBA00022692"/>
    </source>
</evidence>
<dbReference type="GO" id="GO:0005537">
    <property type="term" value="F:D-mannose binding"/>
    <property type="evidence" value="ECO:0007669"/>
    <property type="project" value="TreeGrafter"/>
</dbReference>
<dbReference type="Pfam" id="PF03388">
    <property type="entry name" value="Lectin_leg-like"/>
    <property type="match status" value="1"/>
</dbReference>
<gene>
    <name evidence="9" type="ORF">BJ684DRAFT_9824</name>
</gene>
<evidence type="ECO:0000313" key="9">
    <source>
        <dbReference type="EMBL" id="RKP13611.1"/>
    </source>
</evidence>
<evidence type="ECO:0000256" key="4">
    <source>
        <dbReference type="ARBA" id="ARBA00022989"/>
    </source>
</evidence>
<dbReference type="SUPFAM" id="SSF49899">
    <property type="entry name" value="Concanavalin A-like lectins/glucanases"/>
    <property type="match status" value="1"/>
</dbReference>
<dbReference type="PROSITE" id="PS51328">
    <property type="entry name" value="L_LECTIN_LIKE"/>
    <property type="match status" value="1"/>
</dbReference>
<proteinExistence type="predicted"/>
<comment type="subcellular location">
    <subcellularLocation>
        <location evidence="1">Membrane</location>
        <topology evidence="1">Single-pass type I membrane protein</topology>
    </subcellularLocation>
</comment>
<accession>A0A4P9Y5W3</accession>
<evidence type="ECO:0000256" key="5">
    <source>
        <dbReference type="ARBA" id="ARBA00023136"/>
    </source>
</evidence>
<dbReference type="Gene3D" id="2.60.120.200">
    <property type="match status" value="1"/>
</dbReference>
<dbReference type="CDD" id="cd07308">
    <property type="entry name" value="lectin_leg-like"/>
    <property type="match status" value="1"/>
</dbReference>
<evidence type="ECO:0000256" key="6">
    <source>
        <dbReference type="SAM" id="Phobius"/>
    </source>
</evidence>
<protein>
    <submittedName>
        <fullName evidence="9">Legume-like lectin</fullName>
    </submittedName>
</protein>
<dbReference type="PANTHER" id="PTHR12223:SF45">
    <property type="entry name" value="RE50040P"/>
    <property type="match status" value="1"/>
</dbReference>
<keyword evidence="10" id="KW-1185">Reference proteome</keyword>
<dbReference type="InterPro" id="IPR005052">
    <property type="entry name" value="Lectin_leg"/>
</dbReference>
<dbReference type="OrthoDB" id="270293at2759"/>
<feature type="domain" description="L-type lectin-like" evidence="8">
    <location>
        <begin position="32"/>
        <end position="256"/>
    </location>
</feature>
<dbReference type="AlphaFoldDB" id="A0A4P9Y5W3"/>
<feature type="transmembrane region" description="Helical" evidence="6">
    <location>
        <begin position="285"/>
        <end position="306"/>
    </location>
</feature>
<evidence type="ECO:0000256" key="1">
    <source>
        <dbReference type="ARBA" id="ARBA00004479"/>
    </source>
</evidence>
<keyword evidence="5 6" id="KW-0472">Membrane</keyword>
<dbReference type="PANTHER" id="PTHR12223">
    <property type="entry name" value="VESICULAR MANNOSE-BINDING LECTIN"/>
    <property type="match status" value="1"/>
</dbReference>
<dbReference type="InterPro" id="IPR013320">
    <property type="entry name" value="ConA-like_dom_sf"/>
</dbReference>
<keyword evidence="3 7" id="KW-0732">Signal</keyword>